<sequence length="577" mass="64980">MQHTQDHLHHDPSLAISADTLPDFIDPLLQDDALFLPEGHFNGIDDVAANALTATLAEAHAREAEAVERERSQEELPPIPSASMIDPDVIRHPRVYMAPYDRPERGDDTPHPVKYAFDTRAEFQVWFEGESSWCHYVQRRKTNPEKRAEERMKTRVKNYEKNLAALPPEEAVTAPPLKRRRRNRTSPVIEKLTYTCHHAGKYESKHSDQLPADKLRMNTKKSVKCNCTSRIVMSELQDGECNVTYYWKHDGHDPFAEEQREGGRLPKILDDWLIAQVNAGKDTESIMKLLQMSDEEKQDFSKLEDLPPPLLTNFKIKYPDVYNRYRKLKGPIKGTRTTRRTNSHPDINIDAQSLRILPEEKSNISENIYNDEPSSSHTYPHQPSDLYTRDEKQIFSERDLEGTDVHPEMGNLSNGELDDKTLAQHLRDIHDSDNGEFQGMTDIEFQRMGEEMTAQLAKYAAVHNLHSSGEGVEDGLHGVEVGDGLHGVEVDEGLHDVEVGEGLHGMQVGQELHDVGNMGLTDLSQESIEGVNVGMGFDNVSVELGHLQDVGENSGIGMESLPKAEGSKGKRGRVGKA</sequence>
<organism evidence="2 3">
    <name type="scientific">Tremella mesenterica</name>
    <name type="common">Jelly fungus</name>
    <dbReference type="NCBI Taxonomy" id="5217"/>
    <lineage>
        <taxon>Eukaryota</taxon>
        <taxon>Fungi</taxon>
        <taxon>Dikarya</taxon>
        <taxon>Basidiomycota</taxon>
        <taxon>Agaricomycotina</taxon>
        <taxon>Tremellomycetes</taxon>
        <taxon>Tremellales</taxon>
        <taxon>Tremellaceae</taxon>
        <taxon>Tremella</taxon>
    </lineage>
</organism>
<dbReference type="VEuPathDB" id="FungiDB:TREMEDRAFT_58429"/>
<feature type="region of interest" description="Disordered" evidence="1">
    <location>
        <begin position="366"/>
        <end position="385"/>
    </location>
</feature>
<feature type="region of interest" description="Disordered" evidence="1">
    <location>
        <begin position="332"/>
        <end position="352"/>
    </location>
</feature>
<accession>A0A4Q1BJB8</accession>
<name>A0A4Q1BJB8_TREME</name>
<feature type="compositionally biased region" description="Basic residues" evidence="1">
    <location>
        <begin position="332"/>
        <end position="342"/>
    </location>
</feature>
<feature type="compositionally biased region" description="Polar residues" evidence="1">
    <location>
        <begin position="366"/>
        <end position="381"/>
    </location>
</feature>
<reference evidence="2 3" key="1">
    <citation type="submission" date="2016-06" db="EMBL/GenBank/DDBJ databases">
        <title>Evolution of pathogenesis and genome organization in the Tremellales.</title>
        <authorList>
            <person name="Cuomo C."/>
            <person name="Litvintseva A."/>
            <person name="Heitman J."/>
            <person name="Chen Y."/>
            <person name="Sun S."/>
            <person name="Springer D."/>
            <person name="Dromer F."/>
            <person name="Young S."/>
            <person name="Zeng Q."/>
            <person name="Chapman S."/>
            <person name="Gujja S."/>
            <person name="Saif S."/>
            <person name="Birren B."/>
        </authorList>
    </citation>
    <scope>NUCLEOTIDE SEQUENCE [LARGE SCALE GENOMIC DNA]</scope>
    <source>
        <strain evidence="2 3">ATCC 28783</strain>
    </source>
</reference>
<dbReference type="Proteomes" id="UP000289152">
    <property type="component" value="Unassembled WGS sequence"/>
</dbReference>
<comment type="caution">
    <text evidence="2">The sequence shown here is derived from an EMBL/GenBank/DDBJ whole genome shotgun (WGS) entry which is preliminary data.</text>
</comment>
<evidence type="ECO:0000256" key="1">
    <source>
        <dbReference type="SAM" id="MobiDB-lite"/>
    </source>
</evidence>
<gene>
    <name evidence="2" type="ORF">M231_04954</name>
</gene>
<keyword evidence="3" id="KW-1185">Reference proteome</keyword>
<dbReference type="AlphaFoldDB" id="A0A4Q1BJB8"/>
<dbReference type="OrthoDB" id="2563749at2759"/>
<protein>
    <submittedName>
        <fullName evidence="2">Uncharacterized protein</fullName>
    </submittedName>
</protein>
<proteinExistence type="predicted"/>
<dbReference type="InParanoid" id="A0A4Q1BJB8"/>
<dbReference type="STRING" id="5217.A0A4Q1BJB8"/>
<evidence type="ECO:0000313" key="3">
    <source>
        <dbReference type="Proteomes" id="UP000289152"/>
    </source>
</evidence>
<feature type="region of interest" description="Disordered" evidence="1">
    <location>
        <begin position="552"/>
        <end position="577"/>
    </location>
</feature>
<dbReference type="EMBL" id="SDIL01000060">
    <property type="protein sequence ID" value="RXK37798.1"/>
    <property type="molecule type" value="Genomic_DNA"/>
</dbReference>
<evidence type="ECO:0000313" key="2">
    <source>
        <dbReference type="EMBL" id="RXK37798.1"/>
    </source>
</evidence>